<keyword evidence="3" id="KW-1185">Reference proteome</keyword>
<proteinExistence type="predicted"/>
<sequence length="174" mass="19780">MNIPSGECMKVAVRRSLYTVISCRYTPRPSKRPLIARTRGEAPGHRHRLPAFDFERHPVRDSDESCQQHWRTEVSPPRLPSRQTSWSGLRDLQEQSEIQSPSGRRESQKDSSLGFALGIGIQPILRQPRRIGRLIPLGRESHESAAQRLPIFSCAQPAMSATSSWKSPWFVDLI</sequence>
<dbReference type="EMBL" id="CP036432">
    <property type="protein sequence ID" value="QDV81422.1"/>
    <property type="molecule type" value="Genomic_DNA"/>
</dbReference>
<organism evidence="2 3">
    <name type="scientific">Stieleria magnilauensis</name>
    <dbReference type="NCBI Taxonomy" id="2527963"/>
    <lineage>
        <taxon>Bacteria</taxon>
        <taxon>Pseudomonadati</taxon>
        <taxon>Planctomycetota</taxon>
        <taxon>Planctomycetia</taxon>
        <taxon>Pirellulales</taxon>
        <taxon>Pirellulaceae</taxon>
        <taxon>Stieleria</taxon>
    </lineage>
</organism>
<protein>
    <submittedName>
        <fullName evidence="2">Uncharacterized protein</fullName>
    </submittedName>
</protein>
<evidence type="ECO:0000313" key="3">
    <source>
        <dbReference type="Proteomes" id="UP000318081"/>
    </source>
</evidence>
<dbReference type="Proteomes" id="UP000318081">
    <property type="component" value="Chromosome"/>
</dbReference>
<reference evidence="2 3" key="1">
    <citation type="submission" date="2019-02" db="EMBL/GenBank/DDBJ databases">
        <title>Deep-cultivation of Planctomycetes and their phenomic and genomic characterization uncovers novel biology.</title>
        <authorList>
            <person name="Wiegand S."/>
            <person name="Jogler M."/>
            <person name="Boedeker C."/>
            <person name="Pinto D."/>
            <person name="Vollmers J."/>
            <person name="Rivas-Marin E."/>
            <person name="Kohn T."/>
            <person name="Peeters S.H."/>
            <person name="Heuer A."/>
            <person name="Rast P."/>
            <person name="Oberbeckmann S."/>
            <person name="Bunk B."/>
            <person name="Jeske O."/>
            <person name="Meyerdierks A."/>
            <person name="Storesund J.E."/>
            <person name="Kallscheuer N."/>
            <person name="Luecker S."/>
            <person name="Lage O.M."/>
            <person name="Pohl T."/>
            <person name="Merkel B.J."/>
            <person name="Hornburger P."/>
            <person name="Mueller R.-W."/>
            <person name="Bruemmer F."/>
            <person name="Labrenz M."/>
            <person name="Spormann A.M."/>
            <person name="Op den Camp H."/>
            <person name="Overmann J."/>
            <person name="Amann R."/>
            <person name="Jetten M.S.M."/>
            <person name="Mascher T."/>
            <person name="Medema M.H."/>
            <person name="Devos D.P."/>
            <person name="Kaster A.-K."/>
            <person name="Ovreas L."/>
            <person name="Rohde M."/>
            <person name="Galperin M.Y."/>
            <person name="Jogler C."/>
        </authorList>
    </citation>
    <scope>NUCLEOTIDE SEQUENCE [LARGE SCALE GENOMIC DNA]</scope>
    <source>
        <strain evidence="2 3">TBK1r</strain>
    </source>
</reference>
<name>A0ABX5XI42_9BACT</name>
<gene>
    <name evidence="2" type="ORF">TBK1r_03380</name>
</gene>
<feature type="region of interest" description="Disordered" evidence="1">
    <location>
        <begin position="58"/>
        <end position="111"/>
    </location>
</feature>
<evidence type="ECO:0000256" key="1">
    <source>
        <dbReference type="SAM" id="MobiDB-lite"/>
    </source>
</evidence>
<evidence type="ECO:0000313" key="2">
    <source>
        <dbReference type="EMBL" id="QDV81422.1"/>
    </source>
</evidence>
<accession>A0ABX5XI42</accession>